<evidence type="ECO:0000313" key="2">
    <source>
        <dbReference type="Proteomes" id="UP001066276"/>
    </source>
</evidence>
<proteinExistence type="predicted"/>
<name>A0AAV7PNN9_PLEWA</name>
<dbReference type="EMBL" id="JANPWB010000011">
    <property type="protein sequence ID" value="KAJ1129690.1"/>
    <property type="molecule type" value="Genomic_DNA"/>
</dbReference>
<dbReference type="AlphaFoldDB" id="A0AAV7PNN9"/>
<comment type="caution">
    <text evidence="1">The sequence shown here is derived from an EMBL/GenBank/DDBJ whole genome shotgun (WGS) entry which is preliminary data.</text>
</comment>
<accession>A0AAV7PNN9</accession>
<reference evidence="1" key="1">
    <citation type="journal article" date="2022" name="bioRxiv">
        <title>Sequencing and chromosome-scale assembly of the giantPleurodeles waltlgenome.</title>
        <authorList>
            <person name="Brown T."/>
            <person name="Elewa A."/>
            <person name="Iarovenko S."/>
            <person name="Subramanian E."/>
            <person name="Araus A.J."/>
            <person name="Petzold A."/>
            <person name="Susuki M."/>
            <person name="Suzuki K.-i.T."/>
            <person name="Hayashi T."/>
            <person name="Toyoda A."/>
            <person name="Oliveira C."/>
            <person name="Osipova E."/>
            <person name="Leigh N.D."/>
            <person name="Simon A."/>
            <person name="Yun M.H."/>
        </authorList>
    </citation>
    <scope>NUCLEOTIDE SEQUENCE</scope>
    <source>
        <strain evidence="1">20211129_DDA</strain>
        <tissue evidence="1">Liver</tissue>
    </source>
</reference>
<keyword evidence="2" id="KW-1185">Reference proteome</keyword>
<dbReference type="Proteomes" id="UP001066276">
    <property type="component" value="Chromosome 7"/>
</dbReference>
<gene>
    <name evidence="1" type="ORF">NDU88_008056</name>
</gene>
<evidence type="ECO:0000313" key="1">
    <source>
        <dbReference type="EMBL" id="KAJ1129690.1"/>
    </source>
</evidence>
<organism evidence="1 2">
    <name type="scientific">Pleurodeles waltl</name>
    <name type="common">Iberian ribbed newt</name>
    <dbReference type="NCBI Taxonomy" id="8319"/>
    <lineage>
        <taxon>Eukaryota</taxon>
        <taxon>Metazoa</taxon>
        <taxon>Chordata</taxon>
        <taxon>Craniata</taxon>
        <taxon>Vertebrata</taxon>
        <taxon>Euteleostomi</taxon>
        <taxon>Amphibia</taxon>
        <taxon>Batrachia</taxon>
        <taxon>Caudata</taxon>
        <taxon>Salamandroidea</taxon>
        <taxon>Salamandridae</taxon>
        <taxon>Pleurodelinae</taxon>
        <taxon>Pleurodeles</taxon>
    </lineage>
</organism>
<sequence length="83" mass="9284">MHFRLANRKGCSLPISDSHWYAIPFAAAKAAANGLAVTIHLKWMEEEAGDGRVAAVDPVDSKDEEVEDEDEDNRTAVIRQYFH</sequence>
<protein>
    <submittedName>
        <fullName evidence="1">Uncharacterized protein</fullName>
    </submittedName>
</protein>